<sequence>MGIHVHENCLHMATREDGTPWWTAFPEPKSDPTRITPEEVFNLLEEHQRLGGSHQKDFLLVDVRRTDCTGGTVASSINLPAHSFYPTRKSLYELCMQAGIKRVIFYCGQSNGRGPRCAAWLQDYVKEVGGDIESLVMAGGIKAWVQSYGGRMMDGYDEQSWLDKR</sequence>
<dbReference type="PROSITE" id="PS50206">
    <property type="entry name" value="RHODANESE_3"/>
    <property type="match status" value="1"/>
</dbReference>
<dbReference type="Gene3D" id="3.40.250.10">
    <property type="entry name" value="Rhodanese-like domain"/>
    <property type="match status" value="1"/>
</dbReference>
<dbReference type="Proteomes" id="UP001174936">
    <property type="component" value="Unassembled WGS sequence"/>
</dbReference>
<organism evidence="2 3">
    <name type="scientific">Cercophora newfieldiana</name>
    <dbReference type="NCBI Taxonomy" id="92897"/>
    <lineage>
        <taxon>Eukaryota</taxon>
        <taxon>Fungi</taxon>
        <taxon>Dikarya</taxon>
        <taxon>Ascomycota</taxon>
        <taxon>Pezizomycotina</taxon>
        <taxon>Sordariomycetes</taxon>
        <taxon>Sordariomycetidae</taxon>
        <taxon>Sordariales</taxon>
        <taxon>Lasiosphaeriaceae</taxon>
        <taxon>Cercophora</taxon>
    </lineage>
</organism>
<dbReference type="InterPro" id="IPR001763">
    <property type="entry name" value="Rhodanese-like_dom"/>
</dbReference>
<reference evidence="2" key="1">
    <citation type="submission" date="2023-06" db="EMBL/GenBank/DDBJ databases">
        <title>Genome-scale phylogeny and comparative genomics of the fungal order Sordariales.</title>
        <authorList>
            <consortium name="Lawrence Berkeley National Laboratory"/>
            <person name="Hensen N."/>
            <person name="Bonometti L."/>
            <person name="Westerberg I."/>
            <person name="Brannstrom I.O."/>
            <person name="Guillou S."/>
            <person name="Cros-Aarteil S."/>
            <person name="Calhoun S."/>
            <person name="Haridas S."/>
            <person name="Kuo A."/>
            <person name="Mondo S."/>
            <person name="Pangilinan J."/>
            <person name="Riley R."/>
            <person name="Labutti K."/>
            <person name="Andreopoulos B."/>
            <person name="Lipzen A."/>
            <person name="Chen C."/>
            <person name="Yanf M."/>
            <person name="Daum C."/>
            <person name="Ng V."/>
            <person name="Clum A."/>
            <person name="Steindorff A."/>
            <person name="Ohm R."/>
            <person name="Martin F."/>
            <person name="Silar P."/>
            <person name="Natvig D."/>
            <person name="Lalanne C."/>
            <person name="Gautier V."/>
            <person name="Ament-Velasquez S.L."/>
            <person name="Kruys A."/>
            <person name="Hutchinson M.I."/>
            <person name="Powell A.J."/>
            <person name="Barry K."/>
            <person name="Miller A.N."/>
            <person name="Grigoriev I.V."/>
            <person name="Debuchy R."/>
            <person name="Gladieux P."/>
            <person name="Thoren M.H."/>
            <person name="Johannesson H."/>
        </authorList>
    </citation>
    <scope>NUCLEOTIDE SEQUENCE</scope>
    <source>
        <strain evidence="2">SMH2532-1</strain>
    </source>
</reference>
<keyword evidence="3" id="KW-1185">Reference proteome</keyword>
<dbReference type="GO" id="GO:0005737">
    <property type="term" value="C:cytoplasm"/>
    <property type="evidence" value="ECO:0007669"/>
    <property type="project" value="TreeGrafter"/>
</dbReference>
<dbReference type="InterPro" id="IPR036873">
    <property type="entry name" value="Rhodanese-like_dom_sf"/>
</dbReference>
<dbReference type="EMBL" id="JAULSV010000001">
    <property type="protein sequence ID" value="KAK0658031.1"/>
    <property type="molecule type" value="Genomic_DNA"/>
</dbReference>
<accession>A0AA39YU55</accession>
<evidence type="ECO:0000313" key="2">
    <source>
        <dbReference type="EMBL" id="KAK0658031.1"/>
    </source>
</evidence>
<evidence type="ECO:0000259" key="1">
    <source>
        <dbReference type="PROSITE" id="PS50206"/>
    </source>
</evidence>
<comment type="caution">
    <text evidence="2">The sequence shown here is derived from an EMBL/GenBank/DDBJ whole genome shotgun (WGS) entry which is preliminary data.</text>
</comment>
<proteinExistence type="predicted"/>
<protein>
    <submittedName>
        <fullName evidence="2">Rhodanese-like domain-containing protein</fullName>
    </submittedName>
</protein>
<feature type="domain" description="Rhodanese" evidence="1">
    <location>
        <begin position="54"/>
        <end position="153"/>
    </location>
</feature>
<evidence type="ECO:0000313" key="3">
    <source>
        <dbReference type="Proteomes" id="UP001174936"/>
    </source>
</evidence>
<gene>
    <name evidence="2" type="ORF">B0T16DRAFT_316389</name>
</gene>
<dbReference type="CDD" id="cd01443">
    <property type="entry name" value="Cdc25_Acr2p"/>
    <property type="match status" value="1"/>
</dbReference>
<dbReference type="PANTHER" id="PTHR10828">
    <property type="entry name" value="M-PHASE INDUCER PHOSPHATASE DUAL SPECIFICITY PHOSPHATASE CDC25"/>
    <property type="match status" value="1"/>
</dbReference>
<dbReference type="PANTHER" id="PTHR10828:SF50">
    <property type="entry name" value="REDUCTASE (ARC2), PUTATIVE (AFU_ORTHOLOGUE AFUA_6G13400)-RELATED"/>
    <property type="match status" value="1"/>
</dbReference>
<name>A0AA39YU55_9PEZI</name>
<dbReference type="SUPFAM" id="SSF52821">
    <property type="entry name" value="Rhodanese/Cell cycle control phosphatase"/>
    <property type="match status" value="1"/>
</dbReference>
<dbReference type="SMART" id="SM00450">
    <property type="entry name" value="RHOD"/>
    <property type="match status" value="1"/>
</dbReference>
<dbReference type="GO" id="GO:0005634">
    <property type="term" value="C:nucleus"/>
    <property type="evidence" value="ECO:0007669"/>
    <property type="project" value="TreeGrafter"/>
</dbReference>
<dbReference type="AlphaFoldDB" id="A0AA39YU55"/>
<dbReference type="GO" id="GO:0004725">
    <property type="term" value="F:protein tyrosine phosphatase activity"/>
    <property type="evidence" value="ECO:0007669"/>
    <property type="project" value="TreeGrafter"/>
</dbReference>
<dbReference type="Pfam" id="PF00581">
    <property type="entry name" value="Rhodanese"/>
    <property type="match status" value="1"/>
</dbReference>